<keyword evidence="8" id="KW-0297">G-protein coupled receptor</keyword>
<comment type="subunit">
    <text evidence="16">Heterodimer of 2 chains generated by proteolytic processing; the large extracellular N-terminal fragment and the membrane-bound C-terminal fragment predominantly remain associated and non-covalently linked. Interacts with CFTR.</text>
</comment>
<evidence type="ECO:0000256" key="2">
    <source>
        <dbReference type="ARBA" id="ARBA00007343"/>
    </source>
</evidence>
<dbReference type="SUPFAM" id="SSF49899">
    <property type="entry name" value="Concanavalin A-like lectins/glucanases"/>
    <property type="match status" value="1"/>
</dbReference>
<keyword evidence="4" id="KW-0597">Phosphoprotein</keyword>
<dbReference type="SMART" id="SM00303">
    <property type="entry name" value="GPS"/>
    <property type="match status" value="1"/>
</dbReference>
<dbReference type="RefSeq" id="XP_028289354.1">
    <property type="nucleotide sequence ID" value="XM_028433553.1"/>
</dbReference>
<feature type="domain" description="GAIN-B" evidence="19">
    <location>
        <begin position="644"/>
        <end position="818"/>
    </location>
</feature>
<keyword evidence="9 18" id="KW-0472">Membrane</keyword>
<keyword evidence="5 18" id="KW-0812">Transmembrane</keyword>
<evidence type="ECO:0000256" key="4">
    <source>
        <dbReference type="ARBA" id="ARBA00022553"/>
    </source>
</evidence>
<evidence type="ECO:0000256" key="15">
    <source>
        <dbReference type="ARBA" id="ARBA00083924"/>
    </source>
</evidence>
<organism evidence="21 22">
    <name type="scientific">Parambassis ranga</name>
    <name type="common">Indian glassy fish</name>
    <dbReference type="NCBI Taxonomy" id="210632"/>
    <lineage>
        <taxon>Eukaryota</taxon>
        <taxon>Metazoa</taxon>
        <taxon>Chordata</taxon>
        <taxon>Craniata</taxon>
        <taxon>Vertebrata</taxon>
        <taxon>Euteleostomi</taxon>
        <taxon>Actinopterygii</taxon>
        <taxon>Neopterygii</taxon>
        <taxon>Teleostei</taxon>
        <taxon>Neoteleostei</taxon>
        <taxon>Acanthomorphata</taxon>
        <taxon>Ovalentaria</taxon>
        <taxon>Ambassidae</taxon>
        <taxon>Parambassis</taxon>
    </lineage>
</organism>
<dbReference type="FunFam" id="2.60.220.50:FF:000003">
    <property type="entry name" value="adhesion G-protein coupled receptor G2 isoform X2"/>
    <property type="match status" value="1"/>
</dbReference>
<keyword evidence="7 18" id="KW-1133">Transmembrane helix</keyword>
<dbReference type="Gene3D" id="2.60.120.200">
    <property type="match status" value="1"/>
</dbReference>
<name>A0A6P7KIF8_9TELE</name>
<dbReference type="InParanoid" id="A0A6P7KIF8"/>
<dbReference type="InterPro" id="IPR017983">
    <property type="entry name" value="GPCR_2_secretin-like_CS"/>
</dbReference>
<feature type="compositionally biased region" description="Low complexity" evidence="17">
    <location>
        <begin position="541"/>
        <end position="553"/>
    </location>
</feature>
<dbReference type="InterPro" id="IPR000832">
    <property type="entry name" value="GPCR_2_secretin-like"/>
</dbReference>
<dbReference type="Gene3D" id="1.20.1070.10">
    <property type="entry name" value="Rhodopsin 7-helix transmembrane proteins"/>
    <property type="match status" value="1"/>
</dbReference>
<evidence type="ECO:0000313" key="21">
    <source>
        <dbReference type="Proteomes" id="UP000515145"/>
    </source>
</evidence>
<evidence type="ECO:0000256" key="11">
    <source>
        <dbReference type="ARBA" id="ARBA00023170"/>
    </source>
</evidence>
<evidence type="ECO:0000256" key="18">
    <source>
        <dbReference type="SAM" id="Phobius"/>
    </source>
</evidence>
<evidence type="ECO:0000256" key="13">
    <source>
        <dbReference type="ARBA" id="ARBA00023224"/>
    </source>
</evidence>
<comment type="similarity">
    <text evidence="2">Belongs to the G-protein coupled receptor 2 family. Adhesion G-protein coupled receptor (ADGR) subfamily.</text>
</comment>
<dbReference type="InterPro" id="IPR057244">
    <property type="entry name" value="GAIN_B"/>
</dbReference>
<protein>
    <recommendedName>
        <fullName evidence="14">Adhesion G-protein coupled receptor G2</fullName>
    </recommendedName>
    <alternativeName>
        <fullName evidence="15">G-protein coupled receptor 64</fullName>
    </alternativeName>
</protein>
<evidence type="ECO:0000256" key="16">
    <source>
        <dbReference type="ARBA" id="ARBA00093560"/>
    </source>
</evidence>
<dbReference type="PANTHER" id="PTHR12011">
    <property type="entry name" value="ADHESION G-PROTEIN COUPLED RECEPTOR"/>
    <property type="match status" value="1"/>
</dbReference>
<evidence type="ECO:0000256" key="5">
    <source>
        <dbReference type="ARBA" id="ARBA00022692"/>
    </source>
</evidence>
<evidence type="ECO:0000313" key="22">
    <source>
        <dbReference type="RefSeq" id="XP_028289354.1"/>
    </source>
</evidence>
<feature type="transmembrane region" description="Helical" evidence="18">
    <location>
        <begin position="830"/>
        <end position="852"/>
    </location>
</feature>
<evidence type="ECO:0000256" key="9">
    <source>
        <dbReference type="ARBA" id="ARBA00023136"/>
    </source>
</evidence>
<accession>A0A6P7KIF8</accession>
<evidence type="ECO:0000256" key="1">
    <source>
        <dbReference type="ARBA" id="ARBA00004424"/>
    </source>
</evidence>
<dbReference type="FunFam" id="1.20.1070.10:FF:000043">
    <property type="entry name" value="adhesion G-protein coupled receptor G2 isoform X1"/>
    <property type="match status" value="1"/>
</dbReference>
<evidence type="ECO:0000259" key="19">
    <source>
        <dbReference type="PROSITE" id="PS50221"/>
    </source>
</evidence>
<gene>
    <name evidence="22" type="primary">adgrg2a</name>
</gene>
<dbReference type="Pfam" id="PF01825">
    <property type="entry name" value="GPS"/>
    <property type="match status" value="1"/>
</dbReference>
<feature type="region of interest" description="Disordered" evidence="17">
    <location>
        <begin position="541"/>
        <end position="564"/>
    </location>
</feature>
<dbReference type="CTD" id="101882832"/>
<evidence type="ECO:0000256" key="12">
    <source>
        <dbReference type="ARBA" id="ARBA00023180"/>
    </source>
</evidence>
<keyword evidence="12" id="KW-0325">Glycoprotein</keyword>
<feature type="transmembrane region" description="Helical" evidence="18">
    <location>
        <begin position="887"/>
        <end position="914"/>
    </location>
</feature>
<evidence type="ECO:0000256" key="14">
    <source>
        <dbReference type="ARBA" id="ARBA00069918"/>
    </source>
</evidence>
<feature type="transmembrane region" description="Helical" evidence="18">
    <location>
        <begin position="1033"/>
        <end position="1055"/>
    </location>
</feature>
<feature type="domain" description="G-protein coupled receptors family 2 profile 2" evidence="20">
    <location>
        <begin position="828"/>
        <end position="1084"/>
    </location>
</feature>
<dbReference type="Pfam" id="PF00002">
    <property type="entry name" value="7tm_2"/>
    <property type="match status" value="1"/>
</dbReference>
<dbReference type="PRINTS" id="PR00249">
    <property type="entry name" value="GPCRSECRETIN"/>
</dbReference>
<dbReference type="InterPro" id="IPR017981">
    <property type="entry name" value="GPCR_2-like_7TM"/>
</dbReference>
<evidence type="ECO:0000259" key="20">
    <source>
        <dbReference type="PROSITE" id="PS50261"/>
    </source>
</evidence>
<sequence length="1180" mass="129931">MHGLFLERHSRWRLHFLPAIWLLLLLAAAPLTAIGYFLGDTKAVLNGCNNHWTLQDRAAMPLLFQMTVCVDVRVVVPGAWVAFSYSSVLTPKPELGLEGDEEAIYAWLLRVRHRFPLQLSLTHWHRVCLKRDVLGNTFRLEVDGTMAAERTVIAQAIPPSGSLWLGCRPRDRPPGSKLGEVELYLFRMWADLDDHGICEDGTVIGWSAPYWGVTGPDARQRDPSLLCEASLINCNTSQLCSNQRAYFWIPLGVEAKKFNTTEGDVRNWVSEVFACHANGSRVTSFTDICQDDRQLQQVVEMSCATKTNIRNTTCHVLLLLSHAVSVCELQLAADSALQRAEEPMQATITGEVERVGRNLCEGVAPSSGGFVRCMSTSPLEDICQSSGPSNLTCSLLEPDSTPAPQPRTNSCSGRAPRFCSCTASCSTTSQFYTLKVNIDKKNDHFDLLKKLMVSASLYSCMVTLEMSGPVNGCSLNELVQENVNKVPITRDGPLSRMMVCGAPGLPVDALLASNLTWVSSDRQTSDVCQTDPIMFEWITTTGVGTTPTTGEQTTKSEQAQEEAANELLDQAQNSSQLNSSEVAQLVGKLEKLLDGPSVSEAVGNKAINAISNLMNGDSQALTSSSNRLIRMVDNLGLKLAVNGDRGILSSPSLVLAVRTVDGTNFPATSLRALSRSRFKRSGSALGSVFLPSSLTSGLSLEQQQQANRVQFTFYTKSTLFQDTSLNNQTLVSSVLGSSVANLSISNLSENIKFTIRNVNPIYANYVASCAFWDFNLNAGGGGWSSIGCLVVNATPEDTTCSCNHLTSFAILLDLSREGMIDRQQAQILTFITYIGCGISAIFLAVTLLTYFLFEKLLRDIPAKILVQLCLSLLFLNLVFLVDGWLALYPVIGLCISTAFFLHYFLLTSFTWAGLEALHMYLSIVRVFTPYLGRYMLKFSLMGWGIPLIVVIIVISVDKDNYGLVTYGKYTDGTSDDFCWLRNNIAFYVGVVAYFLLIFVLCLLVFIDVMVQLARIKKQNPQNQSPNRGLMTDLRSITGLVILLGLTWGFALFAWGPLYLPFVYLFSIFNSLQGFFVFVFHCAVKENVRRQWRTYLCCGKLRLAENSEWSRTATQNNRNLSVATATTSALHYMSRSSSVISDGANSSGSVFADSGISDGSNSDVVLNEIHRRNMLQQSEPC</sequence>
<dbReference type="AlphaFoldDB" id="A0A6P7KIF8"/>
<evidence type="ECO:0000256" key="7">
    <source>
        <dbReference type="ARBA" id="ARBA00022989"/>
    </source>
</evidence>
<dbReference type="GO" id="GO:0007166">
    <property type="term" value="P:cell surface receptor signaling pathway"/>
    <property type="evidence" value="ECO:0007669"/>
    <property type="project" value="InterPro"/>
</dbReference>
<keyword evidence="3" id="KW-1003">Cell membrane</keyword>
<keyword evidence="21" id="KW-1185">Reference proteome</keyword>
<reference evidence="22" key="1">
    <citation type="submission" date="2025-08" db="UniProtKB">
        <authorList>
            <consortium name="RefSeq"/>
        </authorList>
    </citation>
    <scope>IDENTIFICATION</scope>
</reference>
<dbReference type="PROSITE" id="PS50261">
    <property type="entry name" value="G_PROTEIN_RECEP_F2_4"/>
    <property type="match status" value="1"/>
</dbReference>
<dbReference type="OrthoDB" id="10037534at2759"/>
<proteinExistence type="inferred from homology"/>
<dbReference type="InterPro" id="IPR013320">
    <property type="entry name" value="ConA-like_dom_sf"/>
</dbReference>
<keyword evidence="6" id="KW-0732">Signal</keyword>
<comment type="subcellular location">
    <subcellularLocation>
        <location evidence="1">Apical cell membrane</location>
        <topology evidence="1">Multi-pass membrane protein</topology>
    </subcellularLocation>
</comment>
<dbReference type="GeneID" id="114453604"/>
<dbReference type="Pfam" id="PF26574">
    <property type="entry name" value="GAIN_ADGRG2"/>
    <property type="match status" value="1"/>
</dbReference>
<dbReference type="InterPro" id="IPR046338">
    <property type="entry name" value="GAIN_dom_sf"/>
</dbReference>
<evidence type="ECO:0000256" key="8">
    <source>
        <dbReference type="ARBA" id="ARBA00023040"/>
    </source>
</evidence>
<feature type="transmembrane region" description="Helical" evidence="18">
    <location>
        <begin position="934"/>
        <end position="956"/>
    </location>
</feature>
<dbReference type="Proteomes" id="UP000515145">
    <property type="component" value="Chromosome 20"/>
</dbReference>
<feature type="transmembrane region" description="Helical" evidence="18">
    <location>
        <begin position="864"/>
        <end position="881"/>
    </location>
</feature>
<keyword evidence="10" id="KW-1015">Disulfide bond</keyword>
<dbReference type="GO" id="GO:0004930">
    <property type="term" value="F:G protein-coupled receptor activity"/>
    <property type="evidence" value="ECO:0007669"/>
    <property type="project" value="UniProtKB-KW"/>
</dbReference>
<keyword evidence="11 22" id="KW-0675">Receptor</keyword>
<dbReference type="InterPro" id="IPR000203">
    <property type="entry name" value="GPS"/>
</dbReference>
<dbReference type="PANTHER" id="PTHR12011:SF264">
    <property type="entry name" value="ADHESION G-PROTEIN COUPLED RECEPTOR G2"/>
    <property type="match status" value="1"/>
</dbReference>
<dbReference type="SUPFAM" id="SSF81321">
    <property type="entry name" value="Family A G protein-coupled receptor-like"/>
    <property type="match status" value="1"/>
</dbReference>
<dbReference type="PROSITE" id="PS00650">
    <property type="entry name" value="G_PROTEIN_RECEP_F2_2"/>
    <property type="match status" value="1"/>
</dbReference>
<evidence type="ECO:0000256" key="10">
    <source>
        <dbReference type="ARBA" id="ARBA00023157"/>
    </source>
</evidence>
<evidence type="ECO:0000256" key="3">
    <source>
        <dbReference type="ARBA" id="ARBA00022475"/>
    </source>
</evidence>
<dbReference type="InterPro" id="IPR058857">
    <property type="entry name" value="GAIN_ADGRG2/6"/>
</dbReference>
<feature type="transmembrane region" description="Helical" evidence="18">
    <location>
        <begin position="1061"/>
        <end position="1083"/>
    </location>
</feature>
<dbReference type="PROSITE" id="PS50221">
    <property type="entry name" value="GAIN_B"/>
    <property type="match status" value="1"/>
</dbReference>
<evidence type="ECO:0000256" key="17">
    <source>
        <dbReference type="SAM" id="MobiDB-lite"/>
    </source>
</evidence>
<feature type="transmembrane region" description="Helical" evidence="18">
    <location>
        <begin position="984"/>
        <end position="1012"/>
    </location>
</feature>
<keyword evidence="13" id="KW-0807">Transducer</keyword>
<dbReference type="Gene3D" id="2.60.220.50">
    <property type="match status" value="1"/>
</dbReference>
<dbReference type="GO" id="GO:0016324">
    <property type="term" value="C:apical plasma membrane"/>
    <property type="evidence" value="ECO:0007669"/>
    <property type="project" value="UniProtKB-SubCell"/>
</dbReference>
<evidence type="ECO:0000256" key="6">
    <source>
        <dbReference type="ARBA" id="ARBA00022729"/>
    </source>
</evidence>
<dbReference type="GO" id="GO:0007189">
    <property type="term" value="P:adenylate cyclase-activating G protein-coupled receptor signaling pathway"/>
    <property type="evidence" value="ECO:0007669"/>
    <property type="project" value="TreeGrafter"/>
</dbReference>